<evidence type="ECO:0000256" key="11">
    <source>
        <dbReference type="ARBA" id="ARBA00049913"/>
    </source>
</evidence>
<comment type="catalytic activity">
    <reaction evidence="11">
        <text>L-homoserine + ATP = O-phospho-L-homoserine + ADP + H(+)</text>
        <dbReference type="Rhea" id="RHEA:13985"/>
        <dbReference type="ChEBI" id="CHEBI:15378"/>
        <dbReference type="ChEBI" id="CHEBI:30616"/>
        <dbReference type="ChEBI" id="CHEBI:57476"/>
        <dbReference type="ChEBI" id="CHEBI:57590"/>
        <dbReference type="ChEBI" id="CHEBI:456216"/>
        <dbReference type="EC" id="2.7.1.39"/>
    </reaction>
    <physiologicalReaction direction="left-to-right" evidence="11">
        <dbReference type="Rhea" id="RHEA:13986"/>
    </physiologicalReaction>
</comment>
<dbReference type="Pfam" id="PF08544">
    <property type="entry name" value="GHMP_kinases_C"/>
    <property type="match status" value="1"/>
</dbReference>
<dbReference type="AlphaFoldDB" id="A0A177W6X8"/>
<name>A0A177W6X8_BATDL</name>
<dbReference type="Pfam" id="PF00288">
    <property type="entry name" value="GHMP_kinases_N"/>
    <property type="match status" value="1"/>
</dbReference>
<evidence type="ECO:0000256" key="7">
    <source>
        <dbReference type="ARBA" id="ARBA00022697"/>
    </source>
</evidence>
<keyword evidence="6" id="KW-0808">Transferase</keyword>
<keyword evidence="8" id="KW-0547">Nucleotide-binding</keyword>
<dbReference type="GO" id="GO:0005524">
    <property type="term" value="F:ATP binding"/>
    <property type="evidence" value="ECO:0007669"/>
    <property type="project" value="UniProtKB-KW"/>
</dbReference>
<dbReference type="InterPro" id="IPR036554">
    <property type="entry name" value="GHMP_kinase_C_sf"/>
</dbReference>
<dbReference type="GO" id="GO:0004413">
    <property type="term" value="F:homoserine kinase activity"/>
    <property type="evidence" value="ECO:0007669"/>
    <property type="project" value="UniProtKB-EC"/>
</dbReference>
<accession>A0A177W6X8</accession>
<dbReference type="PANTHER" id="PTHR20861">
    <property type="entry name" value="HOMOSERINE/4-DIPHOSPHOCYTIDYL-2-C-METHYL-D-ERYTHRITOL KINASE"/>
    <property type="match status" value="1"/>
</dbReference>
<dbReference type="VEuPathDB" id="FungiDB:BDEG_20038"/>
<dbReference type="EMBL" id="DS022300">
    <property type="protein sequence ID" value="OAJ35803.1"/>
    <property type="molecule type" value="Genomic_DNA"/>
</dbReference>
<protein>
    <recommendedName>
        <fullName evidence="4">Homoserine kinase</fullName>
        <ecNumber evidence="3">2.7.1.39</ecNumber>
    </recommendedName>
</protein>
<evidence type="ECO:0000256" key="1">
    <source>
        <dbReference type="ARBA" id="ARBA00005015"/>
    </source>
</evidence>
<dbReference type="OrthoDB" id="195231at2759"/>
<dbReference type="InterPro" id="IPR000870">
    <property type="entry name" value="Homoserine_kinase"/>
</dbReference>
<reference evidence="14 15" key="2">
    <citation type="submission" date="2016-05" db="EMBL/GenBank/DDBJ databases">
        <title>Lineage-specific infection strategies underlie the spectrum of fungal disease in amphibians.</title>
        <authorList>
            <person name="Cuomo C.A."/>
            <person name="Farrer R.A."/>
            <person name="James T."/>
            <person name="Longcore J."/>
            <person name="Birren B."/>
        </authorList>
    </citation>
    <scope>NUCLEOTIDE SEQUENCE [LARGE SCALE GENOMIC DNA]</scope>
    <source>
        <strain evidence="14 15">JEL423</strain>
    </source>
</reference>
<evidence type="ECO:0000313" key="15">
    <source>
        <dbReference type="Proteomes" id="UP000077115"/>
    </source>
</evidence>
<dbReference type="eggNOG" id="KOG1537">
    <property type="taxonomic scope" value="Eukaryota"/>
</dbReference>
<keyword evidence="7" id="KW-0791">Threonine biosynthesis</keyword>
<sequence length="381" mass="40734">MASRSFTIRVPASTANLGPGFDVLGLGLSMYLTLTVTIPTQGLDEQHPFQMVLTYSGDSPSTVSLDPTKNLISQIAMYVASAHMKSLPNNISIHIDNPIPLGRGLGSSGAAVVAGVVLANTCCQLGMTTCDILDYACLIEGHPDNVAASLVGGLVTCYLGQDIASQVQQLQSQPNLFTPNQHVSVKDSDLIPRPPAGGAVMHRKLKISQMIKVVVGIPEFKLATHTARSVLPATYCRSDVVYNMQHLAMLVHALGDDIPNAKVVSSAMQDKVHQPYRQMLVPGLEQVLQLTEKELPGLLGVCLSGAGPTVLALATANFDAIGQLIVQKFEAQKDAQGHQIQARYLVLDVDHQGIVLKSSWSNSINISFVGLILPWLLFTVT</sequence>
<dbReference type="InterPro" id="IPR013750">
    <property type="entry name" value="GHMP_kinase_C_dom"/>
</dbReference>
<evidence type="ECO:0000259" key="13">
    <source>
        <dbReference type="Pfam" id="PF08544"/>
    </source>
</evidence>
<dbReference type="Gene3D" id="3.30.230.10">
    <property type="match status" value="1"/>
</dbReference>
<dbReference type="Proteomes" id="UP000077115">
    <property type="component" value="Unassembled WGS sequence"/>
</dbReference>
<evidence type="ECO:0000256" key="10">
    <source>
        <dbReference type="ARBA" id="ARBA00022840"/>
    </source>
</evidence>
<dbReference type="InterPro" id="IPR006203">
    <property type="entry name" value="GHMP_knse_ATP-bd_CS"/>
</dbReference>
<dbReference type="Gene3D" id="3.30.70.890">
    <property type="entry name" value="GHMP kinase, C-terminal domain"/>
    <property type="match status" value="1"/>
</dbReference>
<evidence type="ECO:0000256" key="6">
    <source>
        <dbReference type="ARBA" id="ARBA00022679"/>
    </source>
</evidence>
<keyword evidence="9 14" id="KW-0418">Kinase</keyword>
<dbReference type="PANTHER" id="PTHR20861:SF1">
    <property type="entry name" value="HOMOSERINE KINASE"/>
    <property type="match status" value="1"/>
</dbReference>
<evidence type="ECO:0000313" key="14">
    <source>
        <dbReference type="EMBL" id="OAJ35803.1"/>
    </source>
</evidence>
<comment type="pathway">
    <text evidence="1">Amino-acid biosynthesis; L-threonine biosynthesis; L-threonine from L-aspartate: step 4/5.</text>
</comment>
<dbReference type="EC" id="2.7.1.39" evidence="3"/>
<organism evidence="14 15">
    <name type="scientific">Batrachochytrium dendrobatidis (strain JEL423)</name>
    <dbReference type="NCBI Taxonomy" id="403673"/>
    <lineage>
        <taxon>Eukaryota</taxon>
        <taxon>Fungi</taxon>
        <taxon>Fungi incertae sedis</taxon>
        <taxon>Chytridiomycota</taxon>
        <taxon>Chytridiomycota incertae sedis</taxon>
        <taxon>Chytridiomycetes</taxon>
        <taxon>Rhizophydiales</taxon>
        <taxon>Rhizophydiales incertae sedis</taxon>
        <taxon>Batrachochytrium</taxon>
    </lineage>
</organism>
<dbReference type="SUPFAM" id="SSF54211">
    <property type="entry name" value="Ribosomal protein S5 domain 2-like"/>
    <property type="match status" value="1"/>
</dbReference>
<evidence type="ECO:0000256" key="9">
    <source>
        <dbReference type="ARBA" id="ARBA00022777"/>
    </source>
</evidence>
<dbReference type="SUPFAM" id="SSF55060">
    <property type="entry name" value="GHMP Kinase, C-terminal domain"/>
    <property type="match status" value="1"/>
</dbReference>
<dbReference type="UniPathway" id="UPA00050">
    <property type="reaction ID" value="UER00064"/>
</dbReference>
<evidence type="ECO:0000256" key="3">
    <source>
        <dbReference type="ARBA" id="ARBA00012078"/>
    </source>
</evidence>
<feature type="domain" description="GHMP kinase C-terminal" evidence="13">
    <location>
        <begin position="268"/>
        <end position="314"/>
    </location>
</feature>
<keyword evidence="5" id="KW-0028">Amino-acid biosynthesis</keyword>
<dbReference type="STRING" id="403673.A0A177W6X8"/>
<gene>
    <name evidence="14" type="ORF">BDEG_20038</name>
</gene>
<dbReference type="HAMAP" id="MF_00384">
    <property type="entry name" value="Homoser_kinase"/>
    <property type="match status" value="1"/>
</dbReference>
<keyword evidence="10" id="KW-0067">ATP-binding</keyword>
<dbReference type="GO" id="GO:0009088">
    <property type="term" value="P:threonine biosynthetic process"/>
    <property type="evidence" value="ECO:0007669"/>
    <property type="project" value="UniProtKB-UniPathway"/>
</dbReference>
<reference evidence="14 15" key="1">
    <citation type="submission" date="2006-10" db="EMBL/GenBank/DDBJ databases">
        <title>The Genome Sequence of Batrachochytrium dendrobatidis JEL423.</title>
        <authorList>
            <consortium name="The Broad Institute Genome Sequencing Platform"/>
            <person name="Birren B."/>
            <person name="Lander E."/>
            <person name="Galagan J."/>
            <person name="Cuomo C."/>
            <person name="Devon K."/>
            <person name="Jaffe D."/>
            <person name="Butler J."/>
            <person name="Alvarez P."/>
            <person name="Gnerre S."/>
            <person name="Grabherr M."/>
            <person name="Kleber M."/>
            <person name="Mauceli E."/>
            <person name="Brockman W."/>
            <person name="Young S."/>
            <person name="LaButti K."/>
            <person name="Sykes S."/>
            <person name="DeCaprio D."/>
            <person name="Crawford M."/>
            <person name="Koehrsen M."/>
            <person name="Engels R."/>
            <person name="Montgomery P."/>
            <person name="Pearson M."/>
            <person name="Howarth C."/>
            <person name="Larson L."/>
            <person name="White J."/>
            <person name="O'Leary S."/>
            <person name="Kodira C."/>
            <person name="Zeng Q."/>
            <person name="Yandava C."/>
            <person name="Alvarado L."/>
            <person name="Longcore J."/>
            <person name="James T."/>
        </authorList>
    </citation>
    <scope>NUCLEOTIDE SEQUENCE [LARGE SCALE GENOMIC DNA]</scope>
    <source>
        <strain evidence="14 15">JEL423</strain>
    </source>
</reference>
<evidence type="ECO:0000256" key="2">
    <source>
        <dbReference type="ARBA" id="ARBA00007370"/>
    </source>
</evidence>
<dbReference type="NCBIfam" id="TIGR00191">
    <property type="entry name" value="thrB"/>
    <property type="match status" value="1"/>
</dbReference>
<dbReference type="InterPro" id="IPR020568">
    <property type="entry name" value="Ribosomal_Su5_D2-typ_SF"/>
</dbReference>
<evidence type="ECO:0000256" key="8">
    <source>
        <dbReference type="ARBA" id="ARBA00022741"/>
    </source>
</evidence>
<feature type="domain" description="GHMP kinase N-terminal" evidence="12">
    <location>
        <begin position="70"/>
        <end position="153"/>
    </location>
</feature>
<comment type="similarity">
    <text evidence="2">Belongs to the GHMP kinase family. Homoserine kinase subfamily.</text>
</comment>
<dbReference type="InterPro" id="IPR014721">
    <property type="entry name" value="Ribsml_uS5_D2-typ_fold_subgr"/>
</dbReference>
<proteinExistence type="inferred from homology"/>
<dbReference type="InterPro" id="IPR006204">
    <property type="entry name" value="GHMP_kinase_N_dom"/>
</dbReference>
<dbReference type="PRINTS" id="PR00958">
    <property type="entry name" value="HOMSERKINASE"/>
</dbReference>
<evidence type="ECO:0000259" key="12">
    <source>
        <dbReference type="Pfam" id="PF00288"/>
    </source>
</evidence>
<dbReference type="PROSITE" id="PS00627">
    <property type="entry name" value="GHMP_KINASES_ATP"/>
    <property type="match status" value="1"/>
</dbReference>
<evidence type="ECO:0000256" key="5">
    <source>
        <dbReference type="ARBA" id="ARBA00022605"/>
    </source>
</evidence>
<evidence type="ECO:0000256" key="4">
    <source>
        <dbReference type="ARBA" id="ARBA00017858"/>
    </source>
</evidence>